<dbReference type="Gene3D" id="3.10.20.90">
    <property type="entry name" value="Phosphatidylinositol 3-kinase Catalytic Subunit, Chain A, domain 1"/>
    <property type="match status" value="1"/>
</dbReference>
<dbReference type="Proteomes" id="UP000567179">
    <property type="component" value="Unassembled WGS sequence"/>
</dbReference>
<feature type="compositionally biased region" description="Pro residues" evidence="2">
    <location>
        <begin position="449"/>
        <end position="459"/>
    </location>
</feature>
<accession>A0A8H5ETR3</accession>
<dbReference type="OrthoDB" id="661148at2759"/>
<keyword evidence="1" id="KW-0175">Coiled coil</keyword>
<reference evidence="3 4" key="1">
    <citation type="journal article" date="2020" name="ISME J.">
        <title>Uncovering the hidden diversity of litter-decomposition mechanisms in mushroom-forming fungi.</title>
        <authorList>
            <person name="Floudas D."/>
            <person name="Bentzer J."/>
            <person name="Ahren D."/>
            <person name="Johansson T."/>
            <person name="Persson P."/>
            <person name="Tunlid A."/>
        </authorList>
    </citation>
    <scope>NUCLEOTIDE SEQUENCE [LARGE SCALE GENOMIC DNA]</scope>
    <source>
        <strain evidence="3 4">CBS 101986</strain>
    </source>
</reference>
<name>A0A8H5ETR3_9AGAR</name>
<sequence length="802" mass="85791">MPPIHFKLTKLNGLTRKVTFHQLPSWPELSAKLHILFDIPLDKVGVSYLDSDNDEITASSEEELQDYYQSSYTPGSAIKLSVVDITVNRDQPNIVLPERQTGFGVGADAFEFIDHTWPGISAVDMARVPSDGPHAFIEVLASDASGIGKDHPTDTDFESEDAQSTVHPFTFADKGKQRARSSSFGAASTISVLGAENPEKPPIHVADHNQRLAVPQSERGGNEEATGIAAQSTPKAPTRGLETPALEPTADDSLQATVNVDDPPLPSLDDPATPNNASTSLSHDVAALLQTFTQVIASHPELSEGVRNIMNNATQGTYWQSHRDALSQAVSGLSQSVDPQEIEAEAGRRVSNALGTIFRSLSSAVNTNPANVDGTAPDSGAQPVPDAQPSESAAAPQTGDNANRDSNPAANVPYRWPGNVVYGPPGWWSHHGRQPGLPHLHPHAFSPGVPLPPPPPPHAFVPQPFAHPAYPPYDPRLYVPPSGPPPQQAGAQQSGQVPPTAEGSAPASQPTDQQSGSTSYAPPLGPPPPPRGMGPTRATGAWFGRGRHIHHRFGTNGGFYPIPPPPPIQTSTPPPPPPPPVAAVPSMDAPSQADTSAPEAPRVHTYNPFFDPAKVDIKAGEQQLREGIEQAKRAYKAQKEAYRMLREERKKEKERENQVFEEPPAKIDIASLSLGETPRVGPSRLGGDNWSSDTDNLNTGLPRRNHTHLGHGSNARRTEKKPEDLAARAQGRVAKRLADMGFSESSFPDLPGKIKTAMPVNGIISKEREDDVVTTLLEELLARSGRSPVASGSQDLYTGGAW</sequence>
<feature type="region of interest" description="Disordered" evidence="2">
    <location>
        <begin position="439"/>
        <end position="608"/>
    </location>
</feature>
<comment type="caution">
    <text evidence="3">The sequence shown here is derived from an EMBL/GenBank/DDBJ whole genome shotgun (WGS) entry which is preliminary data.</text>
</comment>
<evidence type="ECO:0008006" key="5">
    <source>
        <dbReference type="Google" id="ProtNLM"/>
    </source>
</evidence>
<evidence type="ECO:0000256" key="1">
    <source>
        <dbReference type="SAM" id="Coils"/>
    </source>
</evidence>
<evidence type="ECO:0000256" key="2">
    <source>
        <dbReference type="SAM" id="MobiDB-lite"/>
    </source>
</evidence>
<feature type="compositionally biased region" description="Pro residues" evidence="2">
    <location>
        <begin position="561"/>
        <end position="582"/>
    </location>
</feature>
<evidence type="ECO:0000313" key="4">
    <source>
        <dbReference type="Proteomes" id="UP000567179"/>
    </source>
</evidence>
<dbReference type="SUPFAM" id="SSF54277">
    <property type="entry name" value="CAD &amp; PB1 domains"/>
    <property type="match status" value="1"/>
</dbReference>
<feature type="region of interest" description="Disordered" evidence="2">
    <location>
        <begin position="368"/>
        <end position="412"/>
    </location>
</feature>
<feature type="compositionally biased region" description="Polar residues" evidence="2">
    <location>
        <begin position="506"/>
        <end position="520"/>
    </location>
</feature>
<feature type="coiled-coil region" evidence="1">
    <location>
        <begin position="621"/>
        <end position="655"/>
    </location>
</feature>
<keyword evidence="4" id="KW-1185">Reference proteome</keyword>
<feature type="region of interest" description="Disordered" evidence="2">
    <location>
        <begin position="675"/>
        <end position="725"/>
    </location>
</feature>
<dbReference type="AlphaFoldDB" id="A0A8H5ETR3"/>
<gene>
    <name evidence="3" type="ORF">D9619_002828</name>
</gene>
<feature type="region of interest" description="Disordered" evidence="2">
    <location>
        <begin position="145"/>
        <end position="165"/>
    </location>
</feature>
<feature type="compositionally biased region" description="Polar residues" evidence="2">
    <location>
        <begin position="398"/>
        <end position="409"/>
    </location>
</feature>
<proteinExistence type="predicted"/>
<organism evidence="3 4">
    <name type="scientific">Psilocybe cf. subviscida</name>
    <dbReference type="NCBI Taxonomy" id="2480587"/>
    <lineage>
        <taxon>Eukaryota</taxon>
        <taxon>Fungi</taxon>
        <taxon>Dikarya</taxon>
        <taxon>Basidiomycota</taxon>
        <taxon>Agaricomycotina</taxon>
        <taxon>Agaricomycetes</taxon>
        <taxon>Agaricomycetidae</taxon>
        <taxon>Agaricales</taxon>
        <taxon>Agaricineae</taxon>
        <taxon>Strophariaceae</taxon>
        <taxon>Psilocybe</taxon>
    </lineage>
</organism>
<feature type="compositionally biased region" description="Polar residues" evidence="2">
    <location>
        <begin position="689"/>
        <end position="699"/>
    </location>
</feature>
<protein>
    <recommendedName>
        <fullName evidence="5">PB1 domain-containing protein</fullName>
    </recommendedName>
</protein>
<feature type="compositionally biased region" description="Low complexity" evidence="2">
    <location>
        <begin position="488"/>
        <end position="499"/>
    </location>
</feature>
<feature type="compositionally biased region" description="Pro residues" evidence="2">
    <location>
        <begin position="523"/>
        <end position="532"/>
    </location>
</feature>
<dbReference type="EMBL" id="JAACJJ010000056">
    <property type="protein sequence ID" value="KAF5312027.1"/>
    <property type="molecule type" value="Genomic_DNA"/>
</dbReference>
<feature type="compositionally biased region" description="Basic and acidic residues" evidence="2">
    <location>
        <begin position="716"/>
        <end position="725"/>
    </location>
</feature>
<feature type="region of interest" description="Disordered" evidence="2">
    <location>
        <begin position="216"/>
        <end position="278"/>
    </location>
</feature>
<evidence type="ECO:0000313" key="3">
    <source>
        <dbReference type="EMBL" id="KAF5312027.1"/>
    </source>
</evidence>